<protein>
    <submittedName>
        <fullName evidence="1">Uncharacterized protein</fullName>
    </submittedName>
</protein>
<dbReference type="GeneID" id="75725313"/>
<dbReference type="RefSeq" id="WP_019247982.1">
    <property type="nucleotide sequence ID" value="NZ_AP024746.1"/>
</dbReference>
<evidence type="ECO:0000313" key="2">
    <source>
        <dbReference type="Proteomes" id="UP000255014"/>
    </source>
</evidence>
<accession>A0A0E8C2G0</accession>
<evidence type="ECO:0000313" key="1">
    <source>
        <dbReference type="EMBL" id="SUV66925.1"/>
    </source>
</evidence>
<dbReference type="AlphaFoldDB" id="A0A0E8C2G0"/>
<proteinExistence type="predicted"/>
<sequence length="41" mass="4672">METTYISDEQAVQVMAQLGGSFMKQLARLWMTADPLRRARA</sequence>
<gene>
    <name evidence="1" type="ORF">NCTC10911_03989</name>
</gene>
<dbReference type="Proteomes" id="UP000255014">
    <property type="component" value="Unassembled WGS sequence"/>
</dbReference>
<dbReference type="EMBL" id="UFTT01000002">
    <property type="protein sequence ID" value="SUV66925.1"/>
    <property type="molecule type" value="Genomic_DNA"/>
</dbReference>
<organism evidence="1 2">
    <name type="scientific">Bordetella pertussis</name>
    <dbReference type="NCBI Taxonomy" id="520"/>
    <lineage>
        <taxon>Bacteria</taxon>
        <taxon>Pseudomonadati</taxon>
        <taxon>Pseudomonadota</taxon>
        <taxon>Betaproteobacteria</taxon>
        <taxon>Burkholderiales</taxon>
        <taxon>Alcaligenaceae</taxon>
        <taxon>Bordetella</taxon>
    </lineage>
</organism>
<reference evidence="1 2" key="1">
    <citation type="submission" date="2018-06" db="EMBL/GenBank/DDBJ databases">
        <authorList>
            <consortium name="Pathogen Informatics"/>
            <person name="Doyle S."/>
        </authorList>
    </citation>
    <scope>NUCLEOTIDE SEQUENCE [LARGE SCALE GENOMIC DNA]</scope>
    <source>
        <strain evidence="1 2">NCTC10911</strain>
    </source>
</reference>
<name>A0A0E8C2G0_BORPT</name>